<sequence length="161" mass="18213">MWEALYENFWDRLVHYCARLTRDQTRAEDLAQETFLRAMQHAELLAGLNLRQQKAWLFETAHNLFCDQARRVAREQELLAQLAPGGGADPPDPAAADALAGVETAALLNQLDPEARALFQLRYDEGYNAAELGQLFGQPPATIRTRLLKARNTLKKHLTEE</sequence>
<dbReference type="GO" id="GO:0006352">
    <property type="term" value="P:DNA-templated transcription initiation"/>
    <property type="evidence" value="ECO:0007669"/>
    <property type="project" value="InterPro"/>
</dbReference>
<dbReference type="PANTHER" id="PTHR43133:SF52">
    <property type="entry name" value="ECF RNA POLYMERASE SIGMA FACTOR SIGL"/>
    <property type="match status" value="1"/>
</dbReference>
<dbReference type="SUPFAM" id="SSF88659">
    <property type="entry name" value="Sigma3 and sigma4 domains of RNA polymerase sigma factors"/>
    <property type="match status" value="1"/>
</dbReference>
<evidence type="ECO:0000256" key="3">
    <source>
        <dbReference type="ARBA" id="ARBA00023082"/>
    </source>
</evidence>
<dbReference type="GO" id="GO:0016987">
    <property type="term" value="F:sigma factor activity"/>
    <property type="evidence" value="ECO:0007669"/>
    <property type="project" value="UniProtKB-KW"/>
</dbReference>
<dbReference type="Pfam" id="PF08281">
    <property type="entry name" value="Sigma70_r4_2"/>
    <property type="match status" value="1"/>
</dbReference>
<keyword evidence="9" id="KW-1185">Reference proteome</keyword>
<evidence type="ECO:0000256" key="1">
    <source>
        <dbReference type="ARBA" id="ARBA00010641"/>
    </source>
</evidence>
<keyword evidence="3" id="KW-0731">Sigma factor</keyword>
<evidence type="ECO:0000256" key="2">
    <source>
        <dbReference type="ARBA" id="ARBA00023015"/>
    </source>
</evidence>
<comment type="caution">
    <text evidence="8">The sequence shown here is derived from an EMBL/GenBank/DDBJ whole genome shotgun (WGS) entry which is preliminary data.</text>
</comment>
<dbReference type="AlphaFoldDB" id="A0AA37J0T6"/>
<dbReference type="InterPro" id="IPR039425">
    <property type="entry name" value="RNA_pol_sigma-70-like"/>
</dbReference>
<evidence type="ECO:0000256" key="4">
    <source>
        <dbReference type="ARBA" id="ARBA00023125"/>
    </source>
</evidence>
<dbReference type="SUPFAM" id="SSF88946">
    <property type="entry name" value="Sigma2 domain of RNA polymerase sigma factors"/>
    <property type="match status" value="1"/>
</dbReference>
<dbReference type="RefSeq" id="WP_238317416.1">
    <property type="nucleotide sequence ID" value="NZ_BQKV01000066.1"/>
</dbReference>
<evidence type="ECO:0000313" key="9">
    <source>
        <dbReference type="Proteomes" id="UP001055185"/>
    </source>
</evidence>
<feature type="domain" description="RNA polymerase sigma-70 region 2" evidence="6">
    <location>
        <begin position="5"/>
        <end position="74"/>
    </location>
</feature>
<keyword evidence="5" id="KW-0804">Transcription</keyword>
<dbReference type="InterPro" id="IPR013325">
    <property type="entry name" value="RNA_pol_sigma_r2"/>
</dbReference>
<dbReference type="InterPro" id="IPR013249">
    <property type="entry name" value="RNA_pol_sigma70_r4_t2"/>
</dbReference>
<keyword evidence="4" id="KW-0238">DNA-binding</keyword>
<reference evidence="8" key="1">
    <citation type="journal article" date="2022" name="Int. J. Syst. Evol. Microbiol.">
        <title>Genome-based, phenotypic and chemotaxonomic classification of Faecalibacterium strains: proposal of three novel species Faecalibacterium duncaniae sp. nov., Faecalibacterium hattorii sp. nov. and Faecalibacterium gallinarum sp. nov. .</title>
        <authorList>
            <person name="Sakamoto M."/>
            <person name="Sakurai N."/>
            <person name="Tanno H."/>
            <person name="Iino T."/>
            <person name="Ohkuma M."/>
            <person name="Endo A."/>
        </authorList>
    </citation>
    <scope>NUCLEOTIDE SEQUENCE</scope>
    <source>
        <strain evidence="8">JCM 17207</strain>
    </source>
</reference>
<comment type="similarity">
    <text evidence="1">Belongs to the sigma-70 factor family. ECF subfamily.</text>
</comment>
<dbReference type="EMBL" id="BQKV01000066">
    <property type="protein sequence ID" value="GJN65166.1"/>
    <property type="molecule type" value="Genomic_DNA"/>
</dbReference>
<evidence type="ECO:0000313" key="8">
    <source>
        <dbReference type="EMBL" id="GJN65166.1"/>
    </source>
</evidence>
<dbReference type="PANTHER" id="PTHR43133">
    <property type="entry name" value="RNA POLYMERASE ECF-TYPE SIGMA FACTO"/>
    <property type="match status" value="1"/>
</dbReference>
<dbReference type="InterPro" id="IPR013324">
    <property type="entry name" value="RNA_pol_sigma_r3/r4-like"/>
</dbReference>
<dbReference type="Proteomes" id="UP001055185">
    <property type="component" value="Unassembled WGS sequence"/>
</dbReference>
<dbReference type="Gene3D" id="1.10.10.10">
    <property type="entry name" value="Winged helix-like DNA-binding domain superfamily/Winged helix DNA-binding domain"/>
    <property type="match status" value="1"/>
</dbReference>
<accession>A0AA37J0T6</accession>
<evidence type="ECO:0000259" key="6">
    <source>
        <dbReference type="Pfam" id="PF04542"/>
    </source>
</evidence>
<name>A0AA37J0T6_9FIRM</name>
<gene>
    <name evidence="8" type="ORF">JCM17207_17910</name>
</gene>
<dbReference type="Gene3D" id="1.10.1740.10">
    <property type="match status" value="1"/>
</dbReference>
<dbReference type="NCBIfam" id="TIGR02937">
    <property type="entry name" value="sigma70-ECF"/>
    <property type="match status" value="1"/>
</dbReference>
<evidence type="ECO:0000256" key="5">
    <source>
        <dbReference type="ARBA" id="ARBA00023163"/>
    </source>
</evidence>
<dbReference type="Pfam" id="PF04542">
    <property type="entry name" value="Sigma70_r2"/>
    <property type="match status" value="1"/>
</dbReference>
<dbReference type="InterPro" id="IPR007627">
    <property type="entry name" value="RNA_pol_sigma70_r2"/>
</dbReference>
<dbReference type="GO" id="GO:0003677">
    <property type="term" value="F:DNA binding"/>
    <property type="evidence" value="ECO:0007669"/>
    <property type="project" value="UniProtKB-KW"/>
</dbReference>
<organism evidence="8 9">
    <name type="scientific">Faecalibacterium gallinarum</name>
    <dbReference type="NCBI Taxonomy" id="2903556"/>
    <lineage>
        <taxon>Bacteria</taxon>
        <taxon>Bacillati</taxon>
        <taxon>Bacillota</taxon>
        <taxon>Clostridia</taxon>
        <taxon>Eubacteriales</taxon>
        <taxon>Oscillospiraceae</taxon>
        <taxon>Faecalibacterium</taxon>
    </lineage>
</organism>
<protein>
    <submittedName>
        <fullName evidence="8">RNA polymerase sigma factor</fullName>
    </submittedName>
</protein>
<feature type="domain" description="RNA polymerase sigma factor 70 region 4 type 2" evidence="7">
    <location>
        <begin position="106"/>
        <end position="154"/>
    </location>
</feature>
<keyword evidence="2" id="KW-0805">Transcription regulation</keyword>
<evidence type="ECO:0000259" key="7">
    <source>
        <dbReference type="Pfam" id="PF08281"/>
    </source>
</evidence>
<proteinExistence type="inferred from homology"/>
<dbReference type="InterPro" id="IPR014284">
    <property type="entry name" value="RNA_pol_sigma-70_dom"/>
</dbReference>
<dbReference type="InterPro" id="IPR036388">
    <property type="entry name" value="WH-like_DNA-bd_sf"/>
</dbReference>